<dbReference type="Proteomes" id="UP001623553">
    <property type="component" value="Unassembled WGS sequence"/>
</dbReference>
<keyword evidence="2" id="KW-1185">Reference proteome</keyword>
<organism evidence="1 2">
    <name type="scientific">Aquirufa novilacunae</name>
    <dbReference type="NCBI Taxonomy" id="3139305"/>
    <lineage>
        <taxon>Bacteria</taxon>
        <taxon>Pseudomonadati</taxon>
        <taxon>Bacteroidota</taxon>
        <taxon>Cytophagia</taxon>
        <taxon>Cytophagales</taxon>
        <taxon>Flectobacillaceae</taxon>
        <taxon>Aquirufa</taxon>
    </lineage>
</organism>
<dbReference type="RefSeq" id="WP_406800535.1">
    <property type="nucleotide sequence ID" value="NZ_JBEWZF010000002.1"/>
</dbReference>
<name>A0ABW8U7D6_9BACT</name>
<dbReference type="EMBL" id="JBEWZF010000002">
    <property type="protein sequence ID" value="MFL0298747.1"/>
    <property type="molecule type" value="Genomic_DNA"/>
</dbReference>
<proteinExistence type="predicted"/>
<comment type="caution">
    <text evidence="1">The sequence shown here is derived from an EMBL/GenBank/DDBJ whole genome shotgun (WGS) entry which is preliminary data.</text>
</comment>
<accession>A0ABW8U7D6</accession>
<evidence type="ECO:0000313" key="1">
    <source>
        <dbReference type="EMBL" id="MFL0298747.1"/>
    </source>
</evidence>
<gene>
    <name evidence="1" type="ORF">AAE961_07680</name>
</gene>
<evidence type="ECO:0000313" key="2">
    <source>
        <dbReference type="Proteomes" id="UP001623553"/>
    </source>
</evidence>
<reference evidence="1 2" key="1">
    <citation type="submission" date="2024-07" db="EMBL/GenBank/DDBJ databases">
        <authorList>
            <person name="Pitt A."/>
            <person name="Hahn M.W."/>
        </authorList>
    </citation>
    <scope>NUCLEOTIDE SEQUENCE [LARGE SCALE GENOMIC DNA]</scope>
    <source>
        <strain evidence="1 2">2-BAHN-186B</strain>
    </source>
</reference>
<protein>
    <submittedName>
        <fullName evidence="1">Uncharacterized protein</fullName>
    </submittedName>
</protein>
<sequence>MINIAFASSFSSQVGLLAFLKANDSMINYLIIIPSNEHKNNEYTCTIFQKNDKIKNIVVVKSLYIKLLIICCVDFIKVLSKLNLIKISIISPRPFWLFSILGPVSFANYFSDIFARLDNKNCYNFYYGDGLSCFCYESKPFWLKIGNNSLTPSRIENKYSQYFYYYHMFESDIIFNKTCLENDINVLQLDYNNLNASIDSALNLINSKFSFSDCLAPGVSEVLLSNRKLLIFTTTTFSKTNRCSFDDEMKLYIRYFTENIPEDNSFLLFKFHPSAGEKMNNMLFNILLNKYGKRVLFVNSFISAIPIEIILKFLIKYHIFLESNITLFACSSGTAMPKSLFTNINLVISFGRSFLHNILNENYLEKRLHQEEILKYKFFV</sequence>